<dbReference type="Proteomes" id="UP000253383">
    <property type="component" value="Unassembled WGS sequence"/>
</dbReference>
<sequence>MPPTESSARPLKGAFDPEFLAPFRGRADDSVGGKIHIEQVTGLEPVSNQIQDDVHKRMNQPPLRATSLFFLVLLLFFQSCGRKEKKTEKPPEAKPAGISNILFFMETSASMGGYLKGETNFKVAVSEVVTKLNQIAPVEVWTIAGKPKPVVEGYNQFVVNLATTPLATERSSELHKIFKEVGAKAKGNTVALLVSDCILSFPDAEIRKNPEINRQNAESVLKSQINDQFASLKKQGISATVLAYSSGFNGTYYDYQNNKHKLTGESRPFYIWIIGKQELVGDLNRKLSELMITKPAKQLDFGASGALKQFDLFFSLNKKGEWRAEKAGLAELTVKPAAPAEFAVGVNLNGLPGYAQVEDFIRKNLVVTAPNATVKLINVQKKEKVATNRIKERELKLLNQNSHVLTFRVENLYDDKADVAIKLPVRFDDWYASGWSTMDDRTSTSRFNKTFALVHLMNGVKEAYQSSNNDFLVLNLKLEK</sequence>
<evidence type="ECO:0000313" key="2">
    <source>
        <dbReference type="Proteomes" id="UP000253383"/>
    </source>
</evidence>
<dbReference type="EMBL" id="QOWE01000006">
    <property type="protein sequence ID" value="RCR69866.1"/>
    <property type="molecule type" value="Genomic_DNA"/>
</dbReference>
<comment type="caution">
    <text evidence="1">The sequence shown here is derived from an EMBL/GenBank/DDBJ whole genome shotgun (WGS) entry which is preliminary data.</text>
</comment>
<keyword evidence="2" id="KW-1185">Reference proteome</keyword>
<accession>A0A368JSC4</accession>
<name>A0A368JSC4_9BACT</name>
<proteinExistence type="predicted"/>
<dbReference type="AlphaFoldDB" id="A0A368JSC4"/>
<evidence type="ECO:0000313" key="1">
    <source>
        <dbReference type="EMBL" id="RCR69866.1"/>
    </source>
</evidence>
<reference evidence="1 2" key="1">
    <citation type="submission" date="2018-07" db="EMBL/GenBank/DDBJ databases">
        <title>Genome analysis of Larkinella rosea.</title>
        <authorList>
            <person name="Zhou Z."/>
            <person name="Wang G."/>
        </authorList>
    </citation>
    <scope>NUCLEOTIDE SEQUENCE [LARGE SCALE GENOMIC DNA]</scope>
    <source>
        <strain evidence="2">zzj9</strain>
    </source>
</reference>
<organism evidence="1 2">
    <name type="scientific">Larkinella punicea</name>
    <dbReference type="NCBI Taxonomy" id="2315727"/>
    <lineage>
        <taxon>Bacteria</taxon>
        <taxon>Pseudomonadati</taxon>
        <taxon>Bacteroidota</taxon>
        <taxon>Cytophagia</taxon>
        <taxon>Cytophagales</taxon>
        <taxon>Spirosomataceae</taxon>
        <taxon>Larkinella</taxon>
    </lineage>
</organism>
<gene>
    <name evidence="1" type="ORF">DUE52_08465</name>
</gene>
<protein>
    <submittedName>
        <fullName evidence="1">Uncharacterized protein</fullName>
    </submittedName>
</protein>